<dbReference type="EMBL" id="CP003697">
    <property type="protein sequence ID" value="AGF71657.1"/>
    <property type="molecule type" value="Genomic_DNA"/>
</dbReference>
<protein>
    <submittedName>
        <fullName evidence="1">Uncharacterized protein</fullName>
    </submittedName>
</protein>
<proteinExistence type="predicted"/>
<dbReference type="AlphaFoldDB" id="M1NQ77"/>
<reference evidence="1 2" key="1">
    <citation type="journal article" date="2012" name="Stand. Genomic Sci.">
        <title>Genome sequence of the halotolerant bacterium Corynebacterium halotolerans type strain YIM 70093(T) (= DSM 44683(T)).</title>
        <authorList>
            <person name="Ruckert C."/>
            <person name="Albersmeier A."/>
            <person name="Al-Dilaimi A."/>
            <person name="Niehaus K."/>
            <person name="Szczepanowski R."/>
            <person name="Kalinowski J."/>
        </authorList>
    </citation>
    <scope>NUCLEOTIDE SEQUENCE [LARGE SCALE GENOMIC DNA]</scope>
    <source>
        <strain evidence="1">YIM 70093</strain>
    </source>
</reference>
<evidence type="ECO:0000313" key="1">
    <source>
        <dbReference type="EMBL" id="AGF71657.1"/>
    </source>
</evidence>
<dbReference type="PATRIC" id="fig|1121362.3.peg.646"/>
<gene>
    <name evidence="1" type="ORF">A605_03220</name>
</gene>
<sequence>MTTMDIDPEYARVLARDLHTAALTVTPTPGAPPLPDPPLARFTGALAGALAAVATRTEGVHEHARSLAAASLGIVATAEDSDARLAHDLGRLT</sequence>
<dbReference type="HOGENOM" id="CLU_2394734_0_0_11"/>
<accession>M1NQ77</accession>
<name>M1NQ77_9CORY</name>
<dbReference type="Proteomes" id="UP000011723">
    <property type="component" value="Chromosome"/>
</dbReference>
<organism evidence="1 2">
    <name type="scientific">Corynebacterium halotolerans YIM 70093 = DSM 44683</name>
    <dbReference type="NCBI Taxonomy" id="1121362"/>
    <lineage>
        <taxon>Bacteria</taxon>
        <taxon>Bacillati</taxon>
        <taxon>Actinomycetota</taxon>
        <taxon>Actinomycetes</taxon>
        <taxon>Mycobacteriales</taxon>
        <taxon>Corynebacteriaceae</taxon>
        <taxon>Corynebacterium</taxon>
    </lineage>
</organism>
<keyword evidence="2" id="KW-1185">Reference proteome</keyword>
<evidence type="ECO:0000313" key="2">
    <source>
        <dbReference type="Proteomes" id="UP000011723"/>
    </source>
</evidence>
<dbReference type="KEGG" id="chn:A605_03220"/>
<dbReference type="RefSeq" id="WP_015400077.1">
    <property type="nucleotide sequence ID" value="NC_020302.1"/>
</dbReference>
<dbReference type="STRING" id="1121362.A605_03220"/>